<dbReference type="Pfam" id="PF05958">
    <property type="entry name" value="tRNA_U5-meth_tr"/>
    <property type="match status" value="1"/>
</dbReference>
<evidence type="ECO:0000256" key="4">
    <source>
        <dbReference type="PROSITE-ProRule" id="PRU01024"/>
    </source>
</evidence>
<protein>
    <submittedName>
        <fullName evidence="8">23S rRNA (Uracil(747)-C(5))-methyltransferase RlmC</fullName>
    </submittedName>
</protein>
<dbReference type="Gene3D" id="2.40.50.1070">
    <property type="match status" value="1"/>
</dbReference>
<keyword evidence="3 4" id="KW-0949">S-adenosyl-L-methionine</keyword>
<name>A0ABP6W9K8_9ACTN</name>
<comment type="caution">
    <text evidence="8">The sequence shown here is derived from an EMBL/GenBank/DDBJ whole genome shotgun (WGS) entry which is preliminary data.</text>
</comment>
<dbReference type="InterPro" id="IPR041698">
    <property type="entry name" value="Methyltransf_25"/>
</dbReference>
<dbReference type="PROSITE" id="PS01230">
    <property type="entry name" value="TRMA_1"/>
    <property type="match status" value="1"/>
</dbReference>
<evidence type="ECO:0000256" key="5">
    <source>
        <dbReference type="PROSITE-ProRule" id="PRU10015"/>
    </source>
</evidence>
<dbReference type="NCBIfam" id="NF002909">
    <property type="entry name" value="PRK03522.2-1"/>
    <property type="match status" value="1"/>
</dbReference>
<evidence type="ECO:0000259" key="7">
    <source>
        <dbReference type="Pfam" id="PF13649"/>
    </source>
</evidence>
<dbReference type="CDD" id="cd02440">
    <property type="entry name" value="AdoMet_MTases"/>
    <property type="match status" value="1"/>
</dbReference>
<keyword evidence="1 4" id="KW-0489">Methyltransferase</keyword>
<dbReference type="SUPFAM" id="SSF53335">
    <property type="entry name" value="S-adenosyl-L-methionine-dependent methyltransferases"/>
    <property type="match status" value="1"/>
</dbReference>
<dbReference type="EMBL" id="BAABBB010000022">
    <property type="protein sequence ID" value="GAA3547135.1"/>
    <property type="molecule type" value="Genomic_DNA"/>
</dbReference>
<evidence type="ECO:0000256" key="2">
    <source>
        <dbReference type="ARBA" id="ARBA00022679"/>
    </source>
</evidence>
<evidence type="ECO:0000256" key="1">
    <source>
        <dbReference type="ARBA" id="ARBA00022603"/>
    </source>
</evidence>
<dbReference type="PROSITE" id="PS51687">
    <property type="entry name" value="SAM_MT_RNA_M5U"/>
    <property type="match status" value="1"/>
</dbReference>
<dbReference type="Gene3D" id="3.40.50.150">
    <property type="entry name" value="Vaccinia Virus protein VP39"/>
    <property type="match status" value="1"/>
</dbReference>
<evidence type="ECO:0000256" key="6">
    <source>
        <dbReference type="SAM" id="MobiDB-lite"/>
    </source>
</evidence>
<sequence length="420" mass="44624">MRCSRRRTVARTGAAWTRSSGDGTPGSLVPAYDGDMGLAVLDCAHFAAGECRSCTWLGRPYDDQLAAKLAATRALVDAPGLRWLPPVTSPGSGFRNKAKMVVAGTAAAPTLGILDADGAGVDLRDCALHEPVIVAALPVLAELVRRADLTPYDVASVAPVSQRGELKHLLVTASPDGELMVRLVVRSTAVESRVRKHLPWLLAQLPAVHVVTLNVQPEHRAVLEGEREVVLTEADTLPMRLGGVTLHLRPRSFFQTNTAVAAALYAEAVAWAADLAPTRVVDLYCGVGGFALHLAAPGRRVSGIEISADAIASAERSRDEAGLPGEIDFAVGDATAPEHADLLAGADLVVVNPPRRGLGHDLSVRLEESGARHLLYSSCNPETLARDLADLASYRPVRGRLLDMFPQTPHAEVLVLLERV</sequence>
<dbReference type="InterPro" id="IPR010280">
    <property type="entry name" value="U5_MeTrfase_fam"/>
</dbReference>
<reference evidence="9" key="1">
    <citation type="journal article" date="2019" name="Int. J. Syst. Evol. Microbiol.">
        <title>The Global Catalogue of Microorganisms (GCM) 10K type strain sequencing project: providing services to taxonomists for standard genome sequencing and annotation.</title>
        <authorList>
            <consortium name="The Broad Institute Genomics Platform"/>
            <consortium name="The Broad Institute Genome Sequencing Center for Infectious Disease"/>
            <person name="Wu L."/>
            <person name="Ma J."/>
        </authorList>
    </citation>
    <scope>NUCLEOTIDE SEQUENCE [LARGE SCALE GENOMIC DNA]</scope>
    <source>
        <strain evidence="9">JCM 17460</strain>
    </source>
</reference>
<evidence type="ECO:0000313" key="8">
    <source>
        <dbReference type="EMBL" id="GAA3547135.1"/>
    </source>
</evidence>
<dbReference type="InterPro" id="IPR029063">
    <property type="entry name" value="SAM-dependent_MTases_sf"/>
</dbReference>
<feature type="binding site" evidence="4">
    <location>
        <position position="284"/>
    </location>
    <ligand>
        <name>S-adenosyl-L-methionine</name>
        <dbReference type="ChEBI" id="CHEBI:59789"/>
    </ligand>
</feature>
<accession>A0ABP6W9K8</accession>
<dbReference type="Pfam" id="PF13649">
    <property type="entry name" value="Methyltransf_25"/>
    <property type="match status" value="1"/>
</dbReference>
<feature type="binding site" evidence="4">
    <location>
        <position position="352"/>
    </location>
    <ligand>
        <name>S-adenosyl-L-methionine</name>
        <dbReference type="ChEBI" id="CHEBI:59789"/>
    </ligand>
</feature>
<keyword evidence="9" id="KW-1185">Reference proteome</keyword>
<gene>
    <name evidence="8" type="primary">rlmC</name>
    <name evidence="8" type="ORF">GCM10022263_37790</name>
</gene>
<evidence type="ECO:0000313" key="9">
    <source>
        <dbReference type="Proteomes" id="UP001500301"/>
    </source>
</evidence>
<dbReference type="Proteomes" id="UP001500301">
    <property type="component" value="Unassembled WGS sequence"/>
</dbReference>
<comment type="similarity">
    <text evidence="4">Belongs to the class I-like SAM-binding methyltransferase superfamily. RNA M5U methyltransferase family.</text>
</comment>
<dbReference type="PANTHER" id="PTHR11061:SF30">
    <property type="entry name" value="TRNA (URACIL(54)-C(5))-METHYLTRANSFERASE"/>
    <property type="match status" value="1"/>
</dbReference>
<keyword evidence="2 4" id="KW-0808">Transferase</keyword>
<feature type="active site" description="Nucleophile" evidence="4">
    <location>
        <position position="379"/>
    </location>
</feature>
<proteinExistence type="inferred from homology"/>
<dbReference type="PANTHER" id="PTHR11061">
    <property type="entry name" value="RNA M5U METHYLTRANSFERASE"/>
    <property type="match status" value="1"/>
</dbReference>
<feature type="active site" evidence="5">
    <location>
        <position position="379"/>
    </location>
</feature>
<feature type="binding site" evidence="4">
    <location>
        <position position="255"/>
    </location>
    <ligand>
        <name>S-adenosyl-L-methionine</name>
        <dbReference type="ChEBI" id="CHEBI:59789"/>
    </ligand>
</feature>
<feature type="region of interest" description="Disordered" evidence="6">
    <location>
        <begin position="1"/>
        <end position="22"/>
    </location>
</feature>
<evidence type="ECO:0000256" key="3">
    <source>
        <dbReference type="ARBA" id="ARBA00022691"/>
    </source>
</evidence>
<feature type="binding site" evidence="4">
    <location>
        <position position="305"/>
    </location>
    <ligand>
        <name>S-adenosyl-L-methionine</name>
        <dbReference type="ChEBI" id="CHEBI:59789"/>
    </ligand>
</feature>
<dbReference type="InterPro" id="IPR030390">
    <property type="entry name" value="MeTrfase_TrmA_AS"/>
</dbReference>
<feature type="domain" description="Methyltransferase" evidence="7">
    <location>
        <begin position="280"/>
        <end position="341"/>
    </location>
</feature>
<organism evidence="8 9">
    <name type="scientific">Nocardioides daeguensis</name>
    <dbReference type="NCBI Taxonomy" id="908359"/>
    <lineage>
        <taxon>Bacteria</taxon>
        <taxon>Bacillati</taxon>
        <taxon>Actinomycetota</taxon>
        <taxon>Actinomycetes</taxon>
        <taxon>Propionibacteriales</taxon>
        <taxon>Nocardioidaceae</taxon>
        <taxon>Nocardioides</taxon>
    </lineage>
</organism>